<comment type="caution">
    <text evidence="1">The sequence shown here is derived from an EMBL/GenBank/DDBJ whole genome shotgun (WGS) entry which is preliminary data.</text>
</comment>
<sequence length="409" mass="45564">MNKIFRALNLVILMFLGLFSLSAASEFWNLEPGIIGARSAALGGADAALADEPAAIFYNPAGLGQIKKKCFAAGLYICSAKGAPVVPVVHETSPADPWGYYQNEYPWSEKIKGLDFIAGVFRWRNFTLAGGYSRPYRRIREYDTVLAWKDYSIPYKCNFQADRFTLSMAVSAKDKIYGGFAVHFYQAQIYNSDFSIDRRSYQYDSINIRRYLWVNWERSNLEATGSGLEIGLLAKPANDISLGFTLASAASLEGEELWDNYSYYAYNDTVGQDTLYSYSFWNQVELGWKLRLAAAFGDPKETCLLLSYMYQGGSDNGTIAYPMVYPGIYPSQLEFTTETSGLAAGIQIAARKDLLIRAGGSNTAGILKGSLGLGWQYKNMALDCAYRQVISSTKRYKSKEIFVSAGYSF</sequence>
<reference evidence="1" key="1">
    <citation type="submission" date="2020-07" db="EMBL/GenBank/DDBJ databases">
        <title>Huge and variable diversity of episymbiotic CPR bacteria and DPANN archaea in groundwater ecosystems.</title>
        <authorList>
            <person name="He C.Y."/>
            <person name="Keren R."/>
            <person name="Whittaker M."/>
            <person name="Farag I.F."/>
            <person name="Doudna J."/>
            <person name="Cate J.H.D."/>
            <person name="Banfield J.F."/>
        </authorList>
    </citation>
    <scope>NUCLEOTIDE SEQUENCE</scope>
    <source>
        <strain evidence="1">NC_groundwater_1520_Pr4_B-0.1um_53_5</strain>
    </source>
</reference>
<dbReference type="EMBL" id="JACQXR010000002">
    <property type="protein sequence ID" value="MBI4725627.1"/>
    <property type="molecule type" value="Genomic_DNA"/>
</dbReference>
<dbReference type="AlphaFoldDB" id="A0A933MH35"/>
<dbReference type="Proteomes" id="UP000736328">
    <property type="component" value="Unassembled WGS sequence"/>
</dbReference>
<name>A0A933MH35_UNCT6</name>
<gene>
    <name evidence="1" type="ORF">HY768_00110</name>
</gene>
<organism evidence="1 2">
    <name type="scientific">candidate division TA06 bacterium</name>
    <dbReference type="NCBI Taxonomy" id="2250710"/>
    <lineage>
        <taxon>Bacteria</taxon>
        <taxon>Bacteria division TA06</taxon>
    </lineage>
</organism>
<dbReference type="SUPFAM" id="SSF56935">
    <property type="entry name" value="Porins"/>
    <property type="match status" value="1"/>
</dbReference>
<proteinExistence type="predicted"/>
<evidence type="ECO:0000313" key="1">
    <source>
        <dbReference type="EMBL" id="MBI4725627.1"/>
    </source>
</evidence>
<evidence type="ECO:0008006" key="3">
    <source>
        <dbReference type="Google" id="ProtNLM"/>
    </source>
</evidence>
<protein>
    <recommendedName>
        <fullName evidence="3">PorV/PorQ family protein</fullName>
    </recommendedName>
</protein>
<evidence type="ECO:0000313" key="2">
    <source>
        <dbReference type="Proteomes" id="UP000736328"/>
    </source>
</evidence>
<dbReference type="Gene3D" id="2.40.160.60">
    <property type="entry name" value="Outer membrane protein transport protein (OMPP1/FadL/TodX)"/>
    <property type="match status" value="1"/>
</dbReference>
<accession>A0A933MH35</accession>